<dbReference type="Pfam" id="PF24357">
    <property type="entry name" value="TMD0_ABC"/>
    <property type="match status" value="1"/>
</dbReference>
<feature type="transmembrane region" description="Helical" evidence="9">
    <location>
        <begin position="207"/>
        <end position="227"/>
    </location>
</feature>
<dbReference type="Gene3D" id="3.40.50.300">
    <property type="entry name" value="P-loop containing nucleotide triphosphate hydrolases"/>
    <property type="match status" value="2"/>
</dbReference>
<dbReference type="PROSITE" id="PS00211">
    <property type="entry name" value="ABC_TRANSPORTER_1"/>
    <property type="match status" value="1"/>
</dbReference>
<dbReference type="SUPFAM" id="SSF52540">
    <property type="entry name" value="P-loop containing nucleoside triphosphate hydrolases"/>
    <property type="match status" value="2"/>
</dbReference>
<dbReference type="InterPro" id="IPR036640">
    <property type="entry name" value="ABC1_TM_sf"/>
</dbReference>
<feature type="transmembrane region" description="Helical" evidence="9">
    <location>
        <begin position="453"/>
        <end position="479"/>
    </location>
</feature>
<dbReference type="SUPFAM" id="SSF90123">
    <property type="entry name" value="ABC transporter transmembrane region"/>
    <property type="match status" value="2"/>
</dbReference>
<keyword evidence="5" id="KW-0067">ATP-binding</keyword>
<comment type="subcellular location">
    <subcellularLocation>
        <location evidence="1">Membrane</location>
        <topology evidence="1">Multi-pass membrane protein</topology>
    </subcellularLocation>
</comment>
<dbReference type="EMBL" id="MU854323">
    <property type="protein sequence ID" value="KAK4043879.1"/>
    <property type="molecule type" value="Genomic_DNA"/>
</dbReference>
<evidence type="ECO:0000256" key="8">
    <source>
        <dbReference type="SAM" id="MobiDB-lite"/>
    </source>
</evidence>
<feature type="domain" description="ABC transporter" evidence="10">
    <location>
        <begin position="1076"/>
        <end position="1396"/>
    </location>
</feature>
<keyword evidence="2" id="KW-0813">Transport</keyword>
<feature type="transmembrane region" description="Helical" evidence="9">
    <location>
        <begin position="234"/>
        <end position="254"/>
    </location>
</feature>
<dbReference type="GO" id="GO:0005524">
    <property type="term" value="F:ATP binding"/>
    <property type="evidence" value="ECO:0007669"/>
    <property type="project" value="UniProtKB-KW"/>
</dbReference>
<evidence type="ECO:0000256" key="9">
    <source>
        <dbReference type="SAM" id="Phobius"/>
    </source>
</evidence>
<keyword evidence="4" id="KW-0547">Nucleotide-binding</keyword>
<feature type="transmembrane region" description="Helical" evidence="9">
    <location>
        <begin position="981"/>
        <end position="1005"/>
    </location>
</feature>
<comment type="caution">
    <text evidence="12">The sequence shown here is derived from an EMBL/GenBank/DDBJ whole genome shotgun (WGS) entry which is preliminary data.</text>
</comment>
<dbReference type="InterPro" id="IPR003439">
    <property type="entry name" value="ABC_transporter-like_ATP-bd"/>
</dbReference>
<evidence type="ECO:0000259" key="11">
    <source>
        <dbReference type="PROSITE" id="PS50929"/>
    </source>
</evidence>
<sequence length="1400" mass="153323">MNCVAADNTWGPWPGPSCRGGLDFTLTFEESILSILPTVLLIIAAALQVAFLLGRPRQAGNGMLLWLKQSLIVVMGLLKLAVLMLWALPGTTAPRTKLTLAAAAMNFIVVFPLSALSYFEHAFRVAPSFIIELYLLLTVLFDVVRVRTLWLMPPSAHTPLAAAETVTLVVKVVLAVVEAARKDQLIFPDVKQKYTNEQLAGFYGRSMFFWLGATLWNGFSALLSTLFKSMPGKFLIPVFPRVIIVGLTLTQPMLLERMITFVQGGGYDERMDVGYALIGAFAVLYTLMALFNAWYAHACNKLALEMRSQLVDSCYRQLLKMRLAALDSGKAATLINVDMQHIMEGSKILHDIWASLITVAVAVYLLYRKIQLAFLAPLLCTLVMMVLAGICSAPLGPRQVAWLAATESRVKSTMFMITGFKEVKMLGLSPDYTQNLQKLRLNEVNLGRRFRRILSIIITLSAASTELSILVAFGGFAIISKIYGTQLTFQTLFTSLALLRISLDPLFLLIQGTPALVSMFKCLGRVQDLLNEERVLEPSHSPFAISETSSASSFTLKPERRATMDQFHAFFPQGPGLPDISPQFTTMAELVEISDASFCWKGKEHAPALYVMSLEIRPCSFTAVIGPVGSGKSTLLKAILGEIENISGTRQMRRGLKVAFCDQEPWLLDQSVKENIVGARSFDAEWYGRVVDACALAQDITGFAEGDDTGVGSGGSALSGGQKSRVALARAVYSKPDLLLMDDIFSGLDRKSATHIFSAVFSENGLLAKLNCAAVLVTHSTQFLPRFDTILVVNNGMIAHSGTYDELLASGALDDSVLSHVAAPKAATSAGDAVEVTSDGKIVLKNAPLDREETQASRAPSEWSVYGYFLKSCGVAGISLFFALAAILAGERSFETVWLKMWAEDEQASLGYYMGVFTALIVGGVSLLGGICVASITYVVSVGSHTIANRAFDRTGEFSSRNTELLNYSQRAHYMLVSVQVWLKMILDFVVTLLAVLVTTLAVTFRSSQSLGFLGLALVNLISLSTSFKYLITFWANLETSIGAVARIRRFNMDVEPEEKFPLPSPHPGWPSQGGIELQHVSAAYSPQLPPAVYDINLYIPPGTKVAICGRSGSGKSSLLATLLRCLNLNSGSVIIDGLDITRISRDALRKRVMTLPQKSLFIHDSIRANMIMWDDAANASRTPEETDALIEDLLRKVGIWDALFASKPTASSSSESSESSSSFAREIAVEGSSTSSITEVTDTTEVTETSTHREKKKTKTKTKTKSKKPSPEEEKKKAEEEAPTTLSSPLNPEERLSIGQQQLFCLARALFQRGDSQIVLMDEFTSSMDHETEMLVREIVARDLRGKTVIEVLHRLEHILDFDLVVVLEQGRVVEAGHPEELLQNEEGVLRDLYQSMRG</sequence>
<keyword evidence="13" id="KW-1185">Reference proteome</keyword>
<dbReference type="InterPro" id="IPR011527">
    <property type="entry name" value="ABC1_TM_dom"/>
</dbReference>
<dbReference type="InterPro" id="IPR027417">
    <property type="entry name" value="P-loop_NTPase"/>
</dbReference>
<feature type="compositionally biased region" description="Low complexity" evidence="8">
    <location>
        <begin position="1233"/>
        <end position="1250"/>
    </location>
</feature>
<feature type="domain" description="ABC transporter" evidence="10">
    <location>
        <begin position="591"/>
        <end position="820"/>
    </location>
</feature>
<gene>
    <name evidence="12" type="ORF">C8A01DRAFT_43252</name>
</gene>
<dbReference type="InterPro" id="IPR050173">
    <property type="entry name" value="ABC_transporter_C-like"/>
</dbReference>
<dbReference type="GO" id="GO:0016887">
    <property type="term" value="F:ATP hydrolysis activity"/>
    <property type="evidence" value="ECO:0007669"/>
    <property type="project" value="InterPro"/>
</dbReference>
<evidence type="ECO:0000256" key="6">
    <source>
        <dbReference type="ARBA" id="ARBA00022989"/>
    </source>
</evidence>
<evidence type="ECO:0000256" key="5">
    <source>
        <dbReference type="ARBA" id="ARBA00022840"/>
    </source>
</evidence>
<dbReference type="Gene3D" id="1.20.1560.10">
    <property type="entry name" value="ABC transporter type 1, transmembrane domain"/>
    <property type="match status" value="2"/>
</dbReference>
<feature type="compositionally biased region" description="Low complexity" evidence="8">
    <location>
        <begin position="1212"/>
        <end position="1223"/>
    </location>
</feature>
<dbReference type="InterPro" id="IPR044746">
    <property type="entry name" value="ABCC_6TM_D1"/>
</dbReference>
<evidence type="ECO:0000256" key="7">
    <source>
        <dbReference type="ARBA" id="ARBA00023136"/>
    </source>
</evidence>
<dbReference type="CDD" id="cd18579">
    <property type="entry name" value="ABC_6TM_ABCC_D1"/>
    <property type="match status" value="1"/>
</dbReference>
<feature type="transmembrane region" description="Helical" evidence="9">
    <location>
        <begin position="65"/>
        <end position="88"/>
    </location>
</feature>
<dbReference type="SMART" id="SM00382">
    <property type="entry name" value="AAA"/>
    <property type="match status" value="2"/>
</dbReference>
<dbReference type="PANTHER" id="PTHR24223:SF399">
    <property type="entry name" value="ABC TRANSPORTER ATNG"/>
    <property type="match status" value="1"/>
</dbReference>
<name>A0AAN6SUR9_9PEZI</name>
<feature type="transmembrane region" description="Helical" evidence="9">
    <location>
        <begin position="131"/>
        <end position="150"/>
    </location>
</feature>
<dbReference type="GO" id="GO:0140359">
    <property type="term" value="F:ABC-type transporter activity"/>
    <property type="evidence" value="ECO:0007669"/>
    <property type="project" value="InterPro"/>
</dbReference>
<dbReference type="InterPro" id="IPR003593">
    <property type="entry name" value="AAA+_ATPase"/>
</dbReference>
<keyword evidence="7 9" id="KW-0472">Membrane</keyword>
<dbReference type="PANTHER" id="PTHR24223">
    <property type="entry name" value="ATP-BINDING CASSETTE SUB-FAMILY C"/>
    <property type="match status" value="1"/>
</dbReference>
<feature type="transmembrane region" description="Helical" evidence="9">
    <location>
        <begin position="274"/>
        <end position="296"/>
    </location>
</feature>
<protein>
    <submittedName>
        <fullName evidence="12">P-loop containing nucleoside triphosphate hydrolase protein</fullName>
    </submittedName>
</protein>
<reference evidence="13" key="1">
    <citation type="journal article" date="2023" name="Mol. Phylogenet. Evol.">
        <title>Genome-scale phylogeny and comparative genomics of the fungal order Sordariales.</title>
        <authorList>
            <person name="Hensen N."/>
            <person name="Bonometti L."/>
            <person name="Westerberg I."/>
            <person name="Brannstrom I.O."/>
            <person name="Guillou S."/>
            <person name="Cros-Aarteil S."/>
            <person name="Calhoun S."/>
            <person name="Haridas S."/>
            <person name="Kuo A."/>
            <person name="Mondo S."/>
            <person name="Pangilinan J."/>
            <person name="Riley R."/>
            <person name="LaButti K."/>
            <person name="Andreopoulos B."/>
            <person name="Lipzen A."/>
            <person name="Chen C."/>
            <person name="Yan M."/>
            <person name="Daum C."/>
            <person name="Ng V."/>
            <person name="Clum A."/>
            <person name="Steindorff A."/>
            <person name="Ohm R.A."/>
            <person name="Martin F."/>
            <person name="Silar P."/>
            <person name="Natvig D.O."/>
            <person name="Lalanne C."/>
            <person name="Gautier V."/>
            <person name="Ament-Velasquez S.L."/>
            <person name="Kruys A."/>
            <person name="Hutchinson M.I."/>
            <person name="Powell A.J."/>
            <person name="Barry K."/>
            <person name="Miller A.N."/>
            <person name="Grigoriev I.V."/>
            <person name="Debuchy R."/>
            <person name="Gladieux P."/>
            <person name="Hiltunen Thoren M."/>
            <person name="Johannesson H."/>
        </authorList>
    </citation>
    <scope>NUCLEOTIDE SEQUENCE [LARGE SCALE GENOMIC DNA]</scope>
    <source>
        <strain evidence="13">CBS 284.82</strain>
    </source>
</reference>
<feature type="domain" description="ABC transmembrane type-1" evidence="11">
    <location>
        <begin position="242"/>
        <end position="518"/>
    </location>
</feature>
<organism evidence="12 13">
    <name type="scientific">Parachaetomium inaequale</name>
    <dbReference type="NCBI Taxonomy" id="2588326"/>
    <lineage>
        <taxon>Eukaryota</taxon>
        <taxon>Fungi</taxon>
        <taxon>Dikarya</taxon>
        <taxon>Ascomycota</taxon>
        <taxon>Pezizomycotina</taxon>
        <taxon>Sordariomycetes</taxon>
        <taxon>Sordariomycetidae</taxon>
        <taxon>Sordariales</taxon>
        <taxon>Chaetomiaceae</taxon>
        <taxon>Parachaetomium</taxon>
    </lineage>
</organism>
<keyword evidence="12" id="KW-0378">Hydrolase</keyword>
<evidence type="ECO:0000256" key="1">
    <source>
        <dbReference type="ARBA" id="ARBA00004141"/>
    </source>
</evidence>
<dbReference type="FunFam" id="1.20.1560.10:FF:000055">
    <property type="entry name" value="ABC multidrug transporter (Eurofung)"/>
    <property type="match status" value="1"/>
</dbReference>
<keyword evidence="6 9" id="KW-1133">Transmembrane helix</keyword>
<feature type="transmembrane region" description="Helical" evidence="9">
    <location>
        <begin position="868"/>
        <end position="890"/>
    </location>
</feature>
<evidence type="ECO:0000313" key="12">
    <source>
        <dbReference type="EMBL" id="KAK4043879.1"/>
    </source>
</evidence>
<feature type="transmembrane region" description="Helical" evidence="9">
    <location>
        <begin position="348"/>
        <end position="367"/>
    </location>
</feature>
<feature type="transmembrane region" description="Helical" evidence="9">
    <location>
        <begin position="373"/>
        <end position="395"/>
    </location>
</feature>
<evidence type="ECO:0000313" key="13">
    <source>
        <dbReference type="Proteomes" id="UP001303115"/>
    </source>
</evidence>
<dbReference type="Pfam" id="PF00005">
    <property type="entry name" value="ABC_tran"/>
    <property type="match status" value="2"/>
</dbReference>
<evidence type="ECO:0000259" key="10">
    <source>
        <dbReference type="PROSITE" id="PS50893"/>
    </source>
</evidence>
<feature type="transmembrane region" description="Helical" evidence="9">
    <location>
        <begin position="100"/>
        <end position="119"/>
    </location>
</feature>
<feature type="region of interest" description="Disordered" evidence="8">
    <location>
        <begin position="1210"/>
        <end position="1293"/>
    </location>
</feature>
<dbReference type="InterPro" id="IPR017871">
    <property type="entry name" value="ABC_transporter-like_CS"/>
</dbReference>
<feature type="transmembrane region" description="Helical" evidence="9">
    <location>
        <begin position="910"/>
        <end position="940"/>
    </location>
</feature>
<dbReference type="GO" id="GO:0016020">
    <property type="term" value="C:membrane"/>
    <property type="evidence" value="ECO:0007669"/>
    <property type="project" value="UniProtKB-SubCell"/>
</dbReference>
<accession>A0AAN6SUR9</accession>
<dbReference type="Proteomes" id="UP001303115">
    <property type="component" value="Unassembled WGS sequence"/>
</dbReference>
<feature type="compositionally biased region" description="Basic and acidic residues" evidence="8">
    <location>
        <begin position="1270"/>
        <end position="1281"/>
    </location>
</feature>
<evidence type="ECO:0000256" key="3">
    <source>
        <dbReference type="ARBA" id="ARBA00022692"/>
    </source>
</evidence>
<dbReference type="PROSITE" id="PS50893">
    <property type="entry name" value="ABC_TRANSPORTER_2"/>
    <property type="match status" value="2"/>
</dbReference>
<proteinExistence type="predicted"/>
<evidence type="ECO:0000256" key="2">
    <source>
        <dbReference type="ARBA" id="ARBA00022448"/>
    </source>
</evidence>
<dbReference type="PROSITE" id="PS50929">
    <property type="entry name" value="ABC_TM1F"/>
    <property type="match status" value="1"/>
</dbReference>
<evidence type="ECO:0000256" key="4">
    <source>
        <dbReference type="ARBA" id="ARBA00022741"/>
    </source>
</evidence>
<feature type="transmembrane region" description="Helical" evidence="9">
    <location>
        <begin position="32"/>
        <end position="53"/>
    </location>
</feature>
<dbReference type="InterPro" id="IPR056227">
    <property type="entry name" value="TMD0_ABC"/>
</dbReference>
<keyword evidence="3 9" id="KW-0812">Transmembrane</keyword>
<feature type="compositionally biased region" description="Basic residues" evidence="8">
    <location>
        <begin position="1254"/>
        <end position="1269"/>
    </location>
</feature>
<dbReference type="Pfam" id="PF00664">
    <property type="entry name" value="ABC_membrane"/>
    <property type="match status" value="1"/>
</dbReference>